<sequence>MDEYTLKTQLTAIHQGEAEEEQNLSEIITAMIEHIGSPDSDLRENLIYQTLSRYIEDNRLSDEMLTDLLKLALSDDYLFYEIGDVGTDHIFKRASAVLLIKWILTKDLERAFLSLPLLDKARNELVLYLDLEQDLRGYIPEKGWACTIAHTADAIDVLVKNPKLDIEQFPSIYEAIVNKVFTAIIVYVDDEEEHLLAPIVTMLGIGLSIETVSGLSQKVPVFLKLQKEKMEEEKYVRLYKNSKNFLKSMYIATEEKEEWLPIHSNINVCLTNINQLHPQRNYIGKI</sequence>
<dbReference type="Pfam" id="PF10978">
    <property type="entry name" value="DUF2785"/>
    <property type="match status" value="1"/>
</dbReference>
<accession>A0A143HDU4</accession>
<reference evidence="2" key="2">
    <citation type="submission" date="2016-03" db="EMBL/GenBank/DDBJ databases">
        <authorList>
            <person name="Ploux O."/>
        </authorList>
    </citation>
    <scope>NUCLEOTIDE SEQUENCE [LARGE SCALE GENOMIC DNA]</scope>
    <source>
        <strain evidence="2">PP9</strain>
    </source>
</reference>
<dbReference type="OrthoDB" id="7619731at2"/>
<evidence type="ECO:0000313" key="2">
    <source>
        <dbReference type="Proteomes" id="UP000076021"/>
    </source>
</evidence>
<dbReference type="RefSeq" id="WP_066789613.1">
    <property type="nucleotide sequence ID" value="NZ_CP014806.1"/>
</dbReference>
<gene>
    <name evidence="1" type="ORF">ATY39_10660</name>
</gene>
<organism evidence="1 2">
    <name type="scientific">Rummeliibacillus stabekisii</name>
    <dbReference type="NCBI Taxonomy" id="241244"/>
    <lineage>
        <taxon>Bacteria</taxon>
        <taxon>Bacillati</taxon>
        <taxon>Bacillota</taxon>
        <taxon>Bacilli</taxon>
        <taxon>Bacillales</taxon>
        <taxon>Caryophanaceae</taxon>
        <taxon>Rummeliibacillus</taxon>
    </lineage>
</organism>
<dbReference type="KEGG" id="rst:ATY39_10660"/>
<dbReference type="AlphaFoldDB" id="A0A143HDU4"/>
<keyword evidence="2" id="KW-1185">Reference proteome</keyword>
<dbReference type="STRING" id="241244.ATY39_10660"/>
<protein>
    <recommendedName>
        <fullName evidence="3">DUF2785 domain-containing protein</fullName>
    </recommendedName>
</protein>
<evidence type="ECO:0008006" key="3">
    <source>
        <dbReference type="Google" id="ProtNLM"/>
    </source>
</evidence>
<dbReference type="InterPro" id="IPR021247">
    <property type="entry name" value="DUF2785"/>
</dbReference>
<dbReference type="Proteomes" id="UP000076021">
    <property type="component" value="Chromosome"/>
</dbReference>
<reference evidence="1 2" key="1">
    <citation type="journal article" date="2016" name="Genome Announc.">
        <title>Whole-Genome Sequence of Rummeliibacillus stabekisii Strain PP9 Isolated from Antarctic Soil.</title>
        <authorList>
            <person name="da Mota F.F."/>
            <person name="Vollu R.E."/>
            <person name="Jurelevicius D."/>
            <person name="Seldin L."/>
        </authorList>
    </citation>
    <scope>NUCLEOTIDE SEQUENCE [LARGE SCALE GENOMIC DNA]</scope>
    <source>
        <strain evidence="1 2">PP9</strain>
    </source>
</reference>
<name>A0A143HDU4_9BACL</name>
<proteinExistence type="predicted"/>
<evidence type="ECO:0000313" key="1">
    <source>
        <dbReference type="EMBL" id="AMW99862.1"/>
    </source>
</evidence>
<dbReference type="EMBL" id="CP014806">
    <property type="protein sequence ID" value="AMW99862.1"/>
    <property type="molecule type" value="Genomic_DNA"/>
</dbReference>